<evidence type="ECO:0000256" key="12">
    <source>
        <dbReference type="RuleBase" id="RU003784"/>
    </source>
</evidence>
<dbReference type="HAMAP" id="MF_00185">
    <property type="entry name" value="IPP_trans"/>
    <property type="match status" value="1"/>
</dbReference>
<dbReference type="Gene3D" id="3.40.50.300">
    <property type="entry name" value="P-loop containing nucleotide triphosphate hydrolases"/>
    <property type="match status" value="1"/>
</dbReference>
<evidence type="ECO:0000256" key="11">
    <source>
        <dbReference type="RuleBase" id="RU003783"/>
    </source>
</evidence>
<evidence type="ECO:0000256" key="6">
    <source>
        <dbReference type="ARBA" id="ARBA00022741"/>
    </source>
</evidence>
<dbReference type="PATRIC" id="fig|1423801.4.peg.2468"/>
<comment type="cofactor">
    <cofactor evidence="1 10">
        <name>Mg(2+)</name>
        <dbReference type="ChEBI" id="CHEBI:18420"/>
    </cofactor>
</comment>
<dbReference type="InterPro" id="IPR039657">
    <property type="entry name" value="Dimethylallyltransferase"/>
</dbReference>
<dbReference type="GO" id="GO:0052381">
    <property type="term" value="F:tRNA dimethylallyltransferase activity"/>
    <property type="evidence" value="ECO:0007669"/>
    <property type="project" value="UniProtKB-UniRule"/>
</dbReference>
<evidence type="ECO:0000256" key="9">
    <source>
        <dbReference type="ARBA" id="ARBA00049563"/>
    </source>
</evidence>
<dbReference type="InterPro" id="IPR027417">
    <property type="entry name" value="P-loop_NTPase"/>
</dbReference>
<comment type="caution">
    <text evidence="10">Lacks conserved residue(s) required for the propagation of feature annotation.</text>
</comment>
<dbReference type="GeneID" id="98307345"/>
<feature type="binding site" evidence="10">
    <location>
        <begin position="12"/>
        <end position="17"/>
    </location>
    <ligand>
        <name>substrate</name>
    </ligand>
</feature>
<protein>
    <recommendedName>
        <fullName evidence="10">tRNA dimethylallyltransferase</fullName>
        <ecNumber evidence="10">2.5.1.75</ecNumber>
    </recommendedName>
    <alternativeName>
        <fullName evidence="10">Dimethylallyl diphosphate:tRNA dimethylallyltransferase</fullName>
        <shortName evidence="10">DMAPP:tRNA dimethylallyltransferase</shortName>
        <shortName evidence="10">DMATase</shortName>
    </alternativeName>
    <alternativeName>
        <fullName evidence="10">Isopentenyl-diphosphate:tRNA isopentenyltransferase</fullName>
        <shortName evidence="10">IPP transferase</shortName>
        <shortName evidence="10">IPPT</shortName>
        <shortName evidence="10">IPTase</shortName>
    </alternativeName>
</protein>
<keyword evidence="5 10" id="KW-0819">tRNA processing</keyword>
<feature type="binding site" evidence="10">
    <location>
        <begin position="10"/>
        <end position="17"/>
    </location>
    <ligand>
        <name>ATP</name>
        <dbReference type="ChEBI" id="CHEBI:30616"/>
    </ligand>
</feature>
<dbReference type="PANTHER" id="PTHR11088">
    <property type="entry name" value="TRNA DIMETHYLALLYLTRANSFERASE"/>
    <property type="match status" value="1"/>
</dbReference>
<proteinExistence type="inferred from homology"/>
<evidence type="ECO:0000313" key="15">
    <source>
        <dbReference type="Proteomes" id="UP000051166"/>
    </source>
</evidence>
<keyword evidence="8 10" id="KW-0460">Magnesium</keyword>
<evidence type="ECO:0000256" key="1">
    <source>
        <dbReference type="ARBA" id="ARBA00001946"/>
    </source>
</evidence>
<keyword evidence="15" id="KW-1185">Reference proteome</keyword>
<feature type="region of interest" description="Interaction with substrate tRNA" evidence="10">
    <location>
        <begin position="35"/>
        <end position="38"/>
    </location>
</feature>
<comment type="subunit">
    <text evidence="10">Monomer.</text>
</comment>
<reference evidence="14 15" key="1">
    <citation type="journal article" date="2015" name="Genome Announc.">
        <title>Expanding the biotechnology potential of lactobacilli through comparative genomics of 213 strains and associated genera.</title>
        <authorList>
            <person name="Sun Z."/>
            <person name="Harris H.M."/>
            <person name="McCann A."/>
            <person name="Guo C."/>
            <person name="Argimon S."/>
            <person name="Zhang W."/>
            <person name="Yang X."/>
            <person name="Jeffery I.B."/>
            <person name="Cooney J.C."/>
            <person name="Kagawa T.F."/>
            <person name="Liu W."/>
            <person name="Song Y."/>
            <person name="Salvetti E."/>
            <person name="Wrobel A."/>
            <person name="Rasinkangas P."/>
            <person name="Parkhill J."/>
            <person name="Rea M.C."/>
            <person name="O'Sullivan O."/>
            <person name="Ritari J."/>
            <person name="Douillard F.P."/>
            <person name="Paul Ross R."/>
            <person name="Yang R."/>
            <person name="Briner A.E."/>
            <person name="Felis G.E."/>
            <person name="de Vos W.M."/>
            <person name="Barrangou R."/>
            <person name="Klaenhammer T.R."/>
            <person name="Caufield P.W."/>
            <person name="Cui Y."/>
            <person name="Zhang H."/>
            <person name="O'Toole P.W."/>
        </authorList>
    </citation>
    <scope>NUCLEOTIDE SEQUENCE [LARGE SCALE GENOMIC DNA]</scope>
    <source>
        <strain evidence="14 15">DSM 16230</strain>
    </source>
</reference>
<dbReference type="GO" id="GO:0006400">
    <property type="term" value="P:tRNA modification"/>
    <property type="evidence" value="ECO:0007669"/>
    <property type="project" value="TreeGrafter"/>
</dbReference>
<evidence type="ECO:0000256" key="7">
    <source>
        <dbReference type="ARBA" id="ARBA00022840"/>
    </source>
</evidence>
<evidence type="ECO:0000256" key="2">
    <source>
        <dbReference type="ARBA" id="ARBA00003213"/>
    </source>
</evidence>
<dbReference type="AlphaFoldDB" id="A0A0R1VA84"/>
<dbReference type="GO" id="GO:0005524">
    <property type="term" value="F:ATP binding"/>
    <property type="evidence" value="ECO:0007669"/>
    <property type="project" value="UniProtKB-UniRule"/>
</dbReference>
<keyword evidence="7 10" id="KW-0067">ATP-binding</keyword>
<evidence type="ECO:0000313" key="14">
    <source>
        <dbReference type="EMBL" id="KRL99874.1"/>
    </source>
</evidence>
<dbReference type="EMBL" id="AZFQ01000019">
    <property type="protein sequence ID" value="KRL99874.1"/>
    <property type="molecule type" value="Genomic_DNA"/>
</dbReference>
<accession>A0A0R1VA84</accession>
<evidence type="ECO:0000256" key="13">
    <source>
        <dbReference type="RuleBase" id="RU003785"/>
    </source>
</evidence>
<dbReference type="NCBIfam" id="TIGR00174">
    <property type="entry name" value="miaA"/>
    <property type="match status" value="1"/>
</dbReference>
<keyword evidence="6 10" id="KW-0547">Nucleotide-binding</keyword>
<evidence type="ECO:0000256" key="4">
    <source>
        <dbReference type="ARBA" id="ARBA00022679"/>
    </source>
</evidence>
<evidence type="ECO:0000256" key="3">
    <source>
        <dbReference type="ARBA" id="ARBA00005842"/>
    </source>
</evidence>
<comment type="caution">
    <text evidence="14">The sequence shown here is derived from an EMBL/GenBank/DDBJ whole genome shotgun (WGS) entry which is preliminary data.</text>
</comment>
<dbReference type="SUPFAM" id="SSF52540">
    <property type="entry name" value="P-loop containing nucleoside triphosphate hydrolases"/>
    <property type="match status" value="1"/>
</dbReference>
<comment type="similarity">
    <text evidence="3 10 13">Belongs to the IPP transferase family.</text>
</comment>
<feature type="site" description="Interaction with substrate tRNA" evidence="10">
    <location>
        <position position="101"/>
    </location>
</feature>
<evidence type="ECO:0000256" key="5">
    <source>
        <dbReference type="ARBA" id="ARBA00022694"/>
    </source>
</evidence>
<comment type="catalytic activity">
    <reaction evidence="9 10 11">
        <text>adenosine(37) in tRNA + dimethylallyl diphosphate = N(6)-dimethylallyladenosine(37) in tRNA + diphosphate</text>
        <dbReference type="Rhea" id="RHEA:26482"/>
        <dbReference type="Rhea" id="RHEA-COMP:10162"/>
        <dbReference type="Rhea" id="RHEA-COMP:10375"/>
        <dbReference type="ChEBI" id="CHEBI:33019"/>
        <dbReference type="ChEBI" id="CHEBI:57623"/>
        <dbReference type="ChEBI" id="CHEBI:74411"/>
        <dbReference type="ChEBI" id="CHEBI:74415"/>
        <dbReference type="EC" id="2.5.1.75"/>
    </reaction>
</comment>
<dbReference type="STRING" id="1423801.FD50_GL002410"/>
<comment type="function">
    <text evidence="2 10 12">Catalyzes the transfer of a dimethylallyl group onto the adenine at position 37 in tRNAs that read codons beginning with uridine, leading to the formation of N6-(dimethylallyl)adenosine (i(6)A).</text>
</comment>
<name>A0A0R1VA84_9LACO</name>
<organism evidence="14 15">
    <name type="scientific">Liquorilactobacillus satsumensis DSM 16230 = JCM 12392</name>
    <dbReference type="NCBI Taxonomy" id="1423801"/>
    <lineage>
        <taxon>Bacteria</taxon>
        <taxon>Bacillati</taxon>
        <taxon>Bacillota</taxon>
        <taxon>Bacilli</taxon>
        <taxon>Lactobacillales</taxon>
        <taxon>Lactobacillaceae</taxon>
        <taxon>Liquorilactobacillus</taxon>
    </lineage>
</organism>
<dbReference type="Pfam" id="PF01715">
    <property type="entry name" value="IPPT"/>
    <property type="match status" value="1"/>
</dbReference>
<dbReference type="Gene3D" id="1.10.20.140">
    <property type="match status" value="1"/>
</dbReference>
<dbReference type="EC" id="2.5.1.75" evidence="10"/>
<dbReference type="InterPro" id="IPR018022">
    <property type="entry name" value="IPT"/>
</dbReference>
<sequence>MATKIVLIVGPTAVGKTALSVALARQFNGEIISGDSMQVYRGLNIGTAKVTPSEKKGIPHHLIDIRQINERFSVADFVTACRAQIQAITARGALPFIVGGTGFYLQALLDNFKLGNDQYEQNEKIREKWRNFSQQYGKEQLWQHLAQIDPVAAKKIPQNNERRVIRALEVFEKTGHLFSEQNDMASSEFEPLIIGLNTERKLLYERIEKRVDLMLAAGLVEEAHTLYVAGGEQLQAGHGIGYQEFFPYFRGEISLAQAVAALKKNSRHYAKRQLTWFRNKMDVNWFDLVTKDDESDKIKTLIKNWR</sequence>
<feature type="site" description="Interaction with substrate tRNA" evidence="10">
    <location>
        <position position="126"/>
    </location>
</feature>
<gene>
    <name evidence="10" type="primary">miaA</name>
    <name evidence="14" type="ORF">FD50_GL002410</name>
</gene>
<dbReference type="RefSeq" id="WP_056959932.1">
    <property type="nucleotide sequence ID" value="NZ_AZFQ01000019.1"/>
</dbReference>
<evidence type="ECO:0000256" key="10">
    <source>
        <dbReference type="HAMAP-Rule" id="MF_00185"/>
    </source>
</evidence>
<keyword evidence="4 10" id="KW-0808">Transferase</keyword>
<dbReference type="PANTHER" id="PTHR11088:SF60">
    <property type="entry name" value="TRNA DIMETHYLALLYLTRANSFERASE"/>
    <property type="match status" value="1"/>
</dbReference>
<dbReference type="OrthoDB" id="9776390at2"/>
<dbReference type="Proteomes" id="UP000051166">
    <property type="component" value="Unassembled WGS sequence"/>
</dbReference>
<evidence type="ECO:0000256" key="8">
    <source>
        <dbReference type="ARBA" id="ARBA00022842"/>
    </source>
</evidence>